<feature type="signal peptide" evidence="2">
    <location>
        <begin position="1"/>
        <end position="27"/>
    </location>
</feature>
<evidence type="ECO:0000313" key="3">
    <source>
        <dbReference type="EMBL" id="RRT39314.1"/>
    </source>
</evidence>
<keyword evidence="2" id="KW-0732">Signal</keyword>
<sequence>MRRRRAQASFIACLVLVISSISTHVFARRVNGKQRYHREHEKRPAKEPSVGVITVGIGRCKSEKIGRCGYLAGSGKNDSLAEDEKRIVPTGSNPLHNKTRELIRSMQMIHRPKESKLKVSSLGNEHKKQEEGEGLIIYSADYSLVSTHPPPLHKHSKP</sequence>
<feature type="region of interest" description="Disordered" evidence="1">
    <location>
        <begin position="75"/>
        <end position="98"/>
    </location>
</feature>
<accession>A0A426XIN8</accession>
<dbReference type="PANTHER" id="PTHR34545">
    <property type="entry name" value="CLAVATA3/ESR (CLE)-RELATED PROTEIN 22"/>
    <property type="match status" value="1"/>
</dbReference>
<dbReference type="Proteomes" id="UP000287651">
    <property type="component" value="Unassembled WGS sequence"/>
</dbReference>
<gene>
    <name evidence="3" type="ORF">B296_00057177</name>
</gene>
<evidence type="ECO:0000256" key="1">
    <source>
        <dbReference type="SAM" id="MobiDB-lite"/>
    </source>
</evidence>
<protein>
    <submittedName>
        <fullName evidence="3">Uncharacterized protein</fullName>
    </submittedName>
</protein>
<comment type="caution">
    <text evidence="3">The sequence shown here is derived from an EMBL/GenBank/DDBJ whole genome shotgun (WGS) entry which is preliminary data.</text>
</comment>
<organism evidence="3 4">
    <name type="scientific">Ensete ventricosum</name>
    <name type="common">Abyssinian banana</name>
    <name type="synonym">Musa ensete</name>
    <dbReference type="NCBI Taxonomy" id="4639"/>
    <lineage>
        <taxon>Eukaryota</taxon>
        <taxon>Viridiplantae</taxon>
        <taxon>Streptophyta</taxon>
        <taxon>Embryophyta</taxon>
        <taxon>Tracheophyta</taxon>
        <taxon>Spermatophyta</taxon>
        <taxon>Magnoliopsida</taxon>
        <taxon>Liliopsida</taxon>
        <taxon>Zingiberales</taxon>
        <taxon>Musaceae</taxon>
        <taxon>Ensete</taxon>
    </lineage>
</organism>
<dbReference type="PANTHER" id="PTHR34545:SF7">
    <property type="entry name" value="CLAVATA3_ESR (CLE)-RELATED PROTEIN 16"/>
    <property type="match status" value="1"/>
</dbReference>
<dbReference type="EMBL" id="AMZH03020293">
    <property type="protein sequence ID" value="RRT39314.1"/>
    <property type="molecule type" value="Genomic_DNA"/>
</dbReference>
<dbReference type="InterPro" id="IPR033249">
    <property type="entry name" value="CLE_plant"/>
</dbReference>
<proteinExistence type="predicted"/>
<dbReference type="AlphaFoldDB" id="A0A426XIN8"/>
<name>A0A426XIN8_ENSVE</name>
<evidence type="ECO:0000313" key="4">
    <source>
        <dbReference type="Proteomes" id="UP000287651"/>
    </source>
</evidence>
<reference evidence="3 4" key="1">
    <citation type="journal article" date="2014" name="Agronomy (Basel)">
        <title>A Draft Genome Sequence for Ensete ventricosum, the Drought-Tolerant Tree Against Hunger.</title>
        <authorList>
            <person name="Harrison J."/>
            <person name="Moore K.A."/>
            <person name="Paszkiewicz K."/>
            <person name="Jones T."/>
            <person name="Grant M."/>
            <person name="Ambacheew D."/>
            <person name="Muzemil S."/>
            <person name="Studholme D.J."/>
        </authorList>
    </citation>
    <scope>NUCLEOTIDE SEQUENCE [LARGE SCALE GENOMIC DNA]</scope>
</reference>
<dbReference type="GO" id="GO:0048731">
    <property type="term" value="P:system development"/>
    <property type="evidence" value="ECO:0007669"/>
    <property type="project" value="InterPro"/>
</dbReference>
<feature type="chain" id="PRO_5019480077" evidence="2">
    <location>
        <begin position="28"/>
        <end position="158"/>
    </location>
</feature>
<evidence type="ECO:0000256" key="2">
    <source>
        <dbReference type="SAM" id="SignalP"/>
    </source>
</evidence>